<keyword evidence="2" id="KW-0732">Signal</keyword>
<organism evidence="3 4">
    <name type="scientific">Parascedosporium putredinis</name>
    <dbReference type="NCBI Taxonomy" id="1442378"/>
    <lineage>
        <taxon>Eukaryota</taxon>
        <taxon>Fungi</taxon>
        <taxon>Dikarya</taxon>
        <taxon>Ascomycota</taxon>
        <taxon>Pezizomycotina</taxon>
        <taxon>Sordariomycetes</taxon>
        <taxon>Hypocreomycetidae</taxon>
        <taxon>Microascales</taxon>
        <taxon>Microascaceae</taxon>
        <taxon>Parascedosporium</taxon>
    </lineage>
</organism>
<dbReference type="EMBL" id="CALLCH030000007">
    <property type="protein sequence ID" value="CAI4213265.1"/>
    <property type="molecule type" value="Genomic_DNA"/>
</dbReference>
<dbReference type="NCBIfam" id="NF041278">
    <property type="entry name" value="CmcJ_NvfI_EfuI"/>
    <property type="match status" value="1"/>
</dbReference>
<evidence type="ECO:0000256" key="1">
    <source>
        <dbReference type="ARBA" id="ARBA00023604"/>
    </source>
</evidence>
<feature type="signal peptide" evidence="2">
    <location>
        <begin position="1"/>
        <end position="17"/>
    </location>
</feature>
<evidence type="ECO:0000313" key="4">
    <source>
        <dbReference type="Proteomes" id="UP000838763"/>
    </source>
</evidence>
<protein>
    <recommendedName>
        <fullName evidence="5">Methyltransferase</fullName>
    </recommendedName>
</protein>
<reference evidence="3" key="1">
    <citation type="submission" date="2022-11" db="EMBL/GenBank/DDBJ databases">
        <authorList>
            <person name="Scott C."/>
            <person name="Bruce N."/>
        </authorList>
    </citation>
    <scope>NUCLEOTIDE SEQUENCE</scope>
</reference>
<dbReference type="PANTHER" id="PTHR34598">
    <property type="entry name" value="BLL6449 PROTEIN"/>
    <property type="match status" value="1"/>
</dbReference>
<dbReference type="OrthoDB" id="412788at2759"/>
<evidence type="ECO:0008006" key="5">
    <source>
        <dbReference type="Google" id="ProtNLM"/>
    </source>
</evidence>
<dbReference type="GO" id="GO:0016491">
    <property type="term" value="F:oxidoreductase activity"/>
    <property type="evidence" value="ECO:0007669"/>
    <property type="project" value="InterPro"/>
</dbReference>
<feature type="chain" id="PRO_5040383194" description="Methyltransferase" evidence="2">
    <location>
        <begin position="18"/>
        <end position="224"/>
    </location>
</feature>
<gene>
    <name evidence="3" type="ORF">PPNO1_LOCUS3013</name>
</gene>
<sequence>MILAMVLRLSPSWAMVASPVTVTDITDKEQEFALDTHGFQLVVHRDESQARQEGYQNDSEVKLSYYAEMEQLIKNVLGAGNQSLRGPILRAHVDQSYKGAEYDLRWYLPDEADTLLAGRPIKPVYKDPLAVADATTVAEADLIPARIIFEDHERESWTVKHSPSHRWYFKYGQQPDEVLLIKCFDSREDVARRAPHSAFQNPRHVDEPWRESIEIRTMVFYGDQ</sequence>
<evidence type="ECO:0000256" key="2">
    <source>
        <dbReference type="SAM" id="SignalP"/>
    </source>
</evidence>
<evidence type="ECO:0000313" key="3">
    <source>
        <dbReference type="EMBL" id="CAI4213265.1"/>
    </source>
</evidence>
<dbReference type="AlphaFoldDB" id="A0A9P1GYN1"/>
<dbReference type="PANTHER" id="PTHR34598:SF3">
    <property type="entry name" value="OXIDOREDUCTASE AN1597"/>
    <property type="match status" value="1"/>
</dbReference>
<dbReference type="InterPro" id="IPR044053">
    <property type="entry name" value="AsaB-like"/>
</dbReference>
<dbReference type="Proteomes" id="UP000838763">
    <property type="component" value="Unassembled WGS sequence"/>
</dbReference>
<keyword evidence="4" id="KW-1185">Reference proteome</keyword>
<name>A0A9P1GYN1_9PEZI</name>
<comment type="similarity">
    <text evidence="1">Belongs to the asaB hydroxylase/desaturase family.</text>
</comment>
<proteinExistence type="inferred from homology"/>
<comment type="caution">
    <text evidence="3">The sequence shown here is derived from an EMBL/GenBank/DDBJ whole genome shotgun (WGS) entry which is preliminary data.</text>
</comment>
<accession>A0A9P1GYN1</accession>